<dbReference type="EnsemblPlants" id="TraesCS1A02G156800.1">
    <property type="protein sequence ID" value="TraesCS1A02G156800.1.cds1"/>
    <property type="gene ID" value="TraesCS1A02G156800"/>
</dbReference>
<dbReference type="Gramene" id="TraesCS1A03G0422600.1">
    <property type="protein sequence ID" value="TraesCS1A03G0422600.1.CDS1"/>
    <property type="gene ID" value="TraesCS1A03G0422600"/>
</dbReference>
<dbReference type="Gramene" id="TraesCLE_scaffold_165748_01G000100.1">
    <property type="protein sequence ID" value="TraesCLE_scaffold_165748_01G000100.1"/>
    <property type="gene ID" value="TraesCLE_scaffold_165748_01G000100"/>
</dbReference>
<sequence length="164" mass="18368">MEDASGTFWFFFGGDMEAASSLSLITLPFLSAILRLEGLENEIKVNPLTNEAHRDRMLKPLDEIIIDLNDPQNAGVILASRIRVKINKIVDDIDPYWLTDLSSNISALSEAVHGGVEWDHRVEYRRQALADLQEFGANDLVFKGAVRDVWPSSMGNPSYALQIH</sequence>
<evidence type="ECO:0000313" key="1">
    <source>
        <dbReference type="EnsemblPlants" id="TraesCS1A02G156800.1.cds1"/>
    </source>
</evidence>
<keyword evidence="2" id="KW-1185">Reference proteome</keyword>
<dbReference type="OMA" id="DASGTFW"/>
<dbReference type="Gramene" id="TraesCS1A02G156800.1">
    <property type="protein sequence ID" value="TraesCS1A02G156800.1.cds1"/>
    <property type="gene ID" value="TraesCS1A02G156800"/>
</dbReference>
<organism evidence="1">
    <name type="scientific">Triticum aestivum</name>
    <name type="common">Wheat</name>
    <dbReference type="NCBI Taxonomy" id="4565"/>
    <lineage>
        <taxon>Eukaryota</taxon>
        <taxon>Viridiplantae</taxon>
        <taxon>Streptophyta</taxon>
        <taxon>Embryophyta</taxon>
        <taxon>Tracheophyta</taxon>
        <taxon>Spermatophyta</taxon>
        <taxon>Magnoliopsida</taxon>
        <taxon>Liliopsida</taxon>
        <taxon>Poales</taxon>
        <taxon>Poaceae</taxon>
        <taxon>BOP clade</taxon>
        <taxon>Pooideae</taxon>
        <taxon>Triticodae</taxon>
        <taxon>Triticeae</taxon>
        <taxon>Triticinae</taxon>
        <taxon>Triticum</taxon>
    </lineage>
</organism>
<protein>
    <submittedName>
        <fullName evidence="1">Uncharacterized protein</fullName>
    </submittedName>
</protein>
<reference evidence="1" key="1">
    <citation type="submission" date="2018-08" db="EMBL/GenBank/DDBJ databases">
        <authorList>
            <person name="Rossello M."/>
        </authorList>
    </citation>
    <scope>NUCLEOTIDE SEQUENCE [LARGE SCALE GENOMIC DNA]</scope>
    <source>
        <strain evidence="1">cv. Chinese Spring</strain>
    </source>
</reference>
<dbReference type="Gramene" id="TraesWEE_scaffold_230775_01G000100.1">
    <property type="protein sequence ID" value="TraesWEE_scaffold_230775_01G000100.1"/>
    <property type="gene ID" value="TraesWEE_scaffold_230775_01G000100"/>
</dbReference>
<dbReference type="Proteomes" id="UP000019116">
    <property type="component" value="Chromosome 1A"/>
</dbReference>
<name>A0A3B5XYC8_WHEAT</name>
<dbReference type="Gramene" id="TraesCAD_scaffold_163220_01G000300.1">
    <property type="protein sequence ID" value="TraesCAD_scaffold_163220_01G000300.1"/>
    <property type="gene ID" value="TraesCAD_scaffold_163220_01G000300"/>
</dbReference>
<evidence type="ECO:0000313" key="2">
    <source>
        <dbReference type="Proteomes" id="UP000019116"/>
    </source>
</evidence>
<dbReference type="Gramene" id="TraesROB_scaffold_611981_01G000200.1">
    <property type="protein sequence ID" value="TraesROB_scaffold_611981_01G000200.1"/>
    <property type="gene ID" value="TraesROB_scaffold_611981_01G000200"/>
</dbReference>
<dbReference type="AlphaFoldDB" id="A0A3B5XYC8"/>
<proteinExistence type="predicted"/>
<accession>A0A3B5XYC8</accession>
<reference evidence="1" key="2">
    <citation type="submission" date="2018-10" db="UniProtKB">
        <authorList>
            <consortium name="EnsemblPlants"/>
        </authorList>
    </citation>
    <scope>IDENTIFICATION</scope>
</reference>